<keyword evidence="5" id="KW-0175">Coiled coil</keyword>
<evidence type="ECO:0000313" key="6">
    <source>
        <dbReference type="Proteomes" id="UP000050741"/>
    </source>
</evidence>
<keyword evidence="6" id="KW-1185">Reference proteome</keyword>
<evidence type="ECO:0000256" key="1">
    <source>
        <dbReference type="ARBA" id="ARBA00008045"/>
    </source>
</evidence>
<comment type="function">
    <text evidence="4">Binds specifically to cytosolic chaperonin (c-CPN) and transfers target proteins to it. Binds to nascent polypeptide chain and promotes folding in an environment in which there are many competing pathways for nonnative proteins.</text>
</comment>
<dbReference type="Gene3D" id="1.10.287.370">
    <property type="match status" value="1"/>
</dbReference>
<reference evidence="6" key="2">
    <citation type="submission" date="2014-05" db="EMBL/GenBank/DDBJ databases">
        <title>The genome and life-stage specific transcriptomes of Globodera pallida elucidate key aspects of plant parasitism by a cyst nematode.</title>
        <authorList>
            <person name="Cotton J.A."/>
            <person name="Lilley C.J."/>
            <person name="Jones L.M."/>
            <person name="Kikuchi T."/>
            <person name="Reid A.J."/>
            <person name="Thorpe P."/>
            <person name="Tsai I.J."/>
            <person name="Beasley H."/>
            <person name="Blok V."/>
            <person name="Cock P.J.A."/>
            <person name="Van den Akker S.E."/>
            <person name="Holroyd N."/>
            <person name="Hunt M."/>
            <person name="Mantelin S."/>
            <person name="Naghra H."/>
            <person name="Pain A."/>
            <person name="Palomares-Rius J.E."/>
            <person name="Zarowiecki M."/>
            <person name="Berriman M."/>
            <person name="Jones J.T."/>
            <person name="Urwin P.E."/>
        </authorList>
    </citation>
    <scope>NUCLEOTIDE SEQUENCE [LARGE SCALE GENOMIC DNA]</scope>
    <source>
        <strain evidence="6">Lindley</strain>
    </source>
</reference>
<dbReference type="WBParaSite" id="GPLIN_000446200">
    <property type="protein sequence ID" value="GPLIN_000446200"/>
    <property type="gene ID" value="GPLIN_000446200"/>
</dbReference>
<name>A0A183BV25_GLOPA</name>
<sequence>MTSDQKLAKNTATAEDQQQINRFARLHKSYMSAKEKLTSLDNEAQNLNDAADEVLLMDDEAVANSVPILVGSVFVHFDQKTVDERLDRLKANTQAEMNALRTRIGTMEAELAELRALLYAKFGENIHLETEEEEGSATTRNGL</sequence>
<dbReference type="PANTHER" id="PTHR21100:SF9">
    <property type="entry name" value="PREFOLDIN SUBUNIT 4"/>
    <property type="match status" value="1"/>
</dbReference>
<evidence type="ECO:0000256" key="5">
    <source>
        <dbReference type="SAM" id="Coils"/>
    </source>
</evidence>
<dbReference type="InterPro" id="IPR016661">
    <property type="entry name" value="PFDN4"/>
</dbReference>
<reference evidence="6" key="1">
    <citation type="submission" date="2013-12" db="EMBL/GenBank/DDBJ databases">
        <authorList>
            <person name="Aslett M."/>
        </authorList>
    </citation>
    <scope>NUCLEOTIDE SEQUENCE [LARGE SCALE GENOMIC DNA]</scope>
    <source>
        <strain evidence="6">Lindley</strain>
    </source>
</reference>
<feature type="coiled-coil region" evidence="5">
    <location>
        <begin position="90"/>
        <end position="117"/>
    </location>
</feature>
<evidence type="ECO:0000256" key="2">
    <source>
        <dbReference type="ARBA" id="ARBA00011695"/>
    </source>
</evidence>
<dbReference type="GO" id="GO:0016272">
    <property type="term" value="C:prefoldin complex"/>
    <property type="evidence" value="ECO:0007669"/>
    <property type="project" value="UniProtKB-UniRule"/>
</dbReference>
<dbReference type="AlphaFoldDB" id="A0A183BV25"/>
<comment type="subunit">
    <text evidence="2 4">Heterohexamer of two PFD-alpha type and four PFD-beta type subunits.</text>
</comment>
<dbReference type="InterPro" id="IPR002777">
    <property type="entry name" value="PFD_beta-like"/>
</dbReference>
<evidence type="ECO:0000313" key="7">
    <source>
        <dbReference type="WBParaSite" id="GPLIN_000446200"/>
    </source>
</evidence>
<dbReference type="Pfam" id="PF01920">
    <property type="entry name" value="Prefoldin_2"/>
    <property type="match status" value="1"/>
</dbReference>
<evidence type="ECO:0000256" key="3">
    <source>
        <dbReference type="ARBA" id="ARBA00023186"/>
    </source>
</evidence>
<keyword evidence="3 4" id="KW-0143">Chaperone</keyword>
<dbReference type="CDD" id="cd23165">
    <property type="entry name" value="Prefoldin_4"/>
    <property type="match status" value="1"/>
</dbReference>
<dbReference type="InterPro" id="IPR009053">
    <property type="entry name" value="Prefoldin"/>
</dbReference>
<dbReference type="Proteomes" id="UP000050741">
    <property type="component" value="Unassembled WGS sequence"/>
</dbReference>
<dbReference type="GO" id="GO:0006457">
    <property type="term" value="P:protein folding"/>
    <property type="evidence" value="ECO:0007669"/>
    <property type="project" value="UniProtKB-UniRule"/>
</dbReference>
<dbReference type="GO" id="GO:0005737">
    <property type="term" value="C:cytoplasm"/>
    <property type="evidence" value="ECO:0007669"/>
    <property type="project" value="TreeGrafter"/>
</dbReference>
<dbReference type="PIRSF" id="PIRSF016477">
    <property type="entry name" value="Prefoldin_subunit_4"/>
    <property type="match status" value="1"/>
</dbReference>
<protein>
    <recommendedName>
        <fullName evidence="4">Prefoldin subunit 4</fullName>
    </recommendedName>
</protein>
<accession>A0A183BV25</accession>
<reference evidence="7" key="3">
    <citation type="submission" date="2016-06" db="UniProtKB">
        <authorList>
            <consortium name="WormBaseParasite"/>
        </authorList>
    </citation>
    <scope>IDENTIFICATION</scope>
</reference>
<proteinExistence type="inferred from homology"/>
<evidence type="ECO:0000256" key="4">
    <source>
        <dbReference type="PIRNR" id="PIRNR016477"/>
    </source>
</evidence>
<dbReference type="GO" id="GO:0051082">
    <property type="term" value="F:unfolded protein binding"/>
    <property type="evidence" value="ECO:0007669"/>
    <property type="project" value="InterPro"/>
</dbReference>
<comment type="similarity">
    <text evidence="1 4">Belongs to the prefoldin subunit beta family.</text>
</comment>
<dbReference type="SUPFAM" id="SSF46579">
    <property type="entry name" value="Prefoldin"/>
    <property type="match status" value="1"/>
</dbReference>
<organism evidence="6 7">
    <name type="scientific">Globodera pallida</name>
    <name type="common">Potato cyst nematode worm</name>
    <name type="synonym">Heterodera pallida</name>
    <dbReference type="NCBI Taxonomy" id="36090"/>
    <lineage>
        <taxon>Eukaryota</taxon>
        <taxon>Metazoa</taxon>
        <taxon>Ecdysozoa</taxon>
        <taxon>Nematoda</taxon>
        <taxon>Chromadorea</taxon>
        <taxon>Rhabditida</taxon>
        <taxon>Tylenchina</taxon>
        <taxon>Tylenchomorpha</taxon>
        <taxon>Tylenchoidea</taxon>
        <taxon>Heteroderidae</taxon>
        <taxon>Heteroderinae</taxon>
        <taxon>Globodera</taxon>
    </lineage>
</organism>
<dbReference type="PANTHER" id="PTHR21100">
    <property type="entry name" value="PREFOLDIN SUBUNIT 4"/>
    <property type="match status" value="1"/>
</dbReference>